<protein>
    <submittedName>
        <fullName evidence="2">Uncharacterized protein</fullName>
    </submittedName>
</protein>
<gene>
    <name evidence="2" type="ORF">N7476_002863</name>
</gene>
<comment type="caution">
    <text evidence="2">The sequence shown here is derived from an EMBL/GenBank/DDBJ whole genome shotgun (WGS) entry which is preliminary data.</text>
</comment>
<reference evidence="2" key="2">
    <citation type="journal article" date="2023" name="IMA Fungus">
        <title>Comparative genomic study of the Penicillium genus elucidates a diverse pangenome and 15 lateral gene transfer events.</title>
        <authorList>
            <person name="Petersen C."/>
            <person name="Sorensen T."/>
            <person name="Nielsen M.R."/>
            <person name="Sondergaard T.E."/>
            <person name="Sorensen J.L."/>
            <person name="Fitzpatrick D.A."/>
            <person name="Frisvad J.C."/>
            <person name="Nielsen K.L."/>
        </authorList>
    </citation>
    <scope>NUCLEOTIDE SEQUENCE</scope>
    <source>
        <strain evidence="2">IBT 21472</strain>
    </source>
</reference>
<name>A0A9W9Q5W3_9EURO</name>
<sequence length="89" mass="10152">MHTPKYRGEPWWSDTGSPIQGNWFPRSADGILRLNYGELLDPSANGSNVFVLLIYKTSTPSLRHSITNKNYTTRDARQFVPENLRIAES</sequence>
<keyword evidence="3" id="KW-1185">Reference proteome</keyword>
<organism evidence="2 3">
    <name type="scientific">Penicillium atrosanguineum</name>
    <dbReference type="NCBI Taxonomy" id="1132637"/>
    <lineage>
        <taxon>Eukaryota</taxon>
        <taxon>Fungi</taxon>
        <taxon>Dikarya</taxon>
        <taxon>Ascomycota</taxon>
        <taxon>Pezizomycotina</taxon>
        <taxon>Eurotiomycetes</taxon>
        <taxon>Eurotiomycetidae</taxon>
        <taxon>Eurotiales</taxon>
        <taxon>Aspergillaceae</taxon>
        <taxon>Penicillium</taxon>
    </lineage>
</organism>
<evidence type="ECO:0000313" key="2">
    <source>
        <dbReference type="EMBL" id="KAJ5324263.1"/>
    </source>
</evidence>
<reference evidence="2" key="1">
    <citation type="submission" date="2022-12" db="EMBL/GenBank/DDBJ databases">
        <authorList>
            <person name="Petersen C."/>
        </authorList>
    </citation>
    <scope>NUCLEOTIDE SEQUENCE</scope>
    <source>
        <strain evidence="2">IBT 21472</strain>
    </source>
</reference>
<evidence type="ECO:0000313" key="3">
    <source>
        <dbReference type="Proteomes" id="UP001147746"/>
    </source>
</evidence>
<dbReference type="Proteomes" id="UP001147746">
    <property type="component" value="Unassembled WGS sequence"/>
</dbReference>
<dbReference type="AlphaFoldDB" id="A0A9W9Q5W3"/>
<accession>A0A9W9Q5W3</accession>
<feature type="region of interest" description="Disordered" evidence="1">
    <location>
        <begin position="1"/>
        <end position="20"/>
    </location>
</feature>
<dbReference type="EMBL" id="JAPZBO010000002">
    <property type="protein sequence ID" value="KAJ5324263.1"/>
    <property type="molecule type" value="Genomic_DNA"/>
</dbReference>
<proteinExistence type="predicted"/>
<evidence type="ECO:0000256" key="1">
    <source>
        <dbReference type="SAM" id="MobiDB-lite"/>
    </source>
</evidence>